<comment type="caution">
    <text evidence="2">The sequence shown here is derived from an EMBL/GenBank/DDBJ whole genome shotgun (WGS) entry which is preliminary data.</text>
</comment>
<evidence type="ECO:0000313" key="2">
    <source>
        <dbReference type="EMBL" id="NEZ59446.1"/>
    </source>
</evidence>
<dbReference type="EMBL" id="QXHD01000004">
    <property type="protein sequence ID" value="NEZ59446.1"/>
    <property type="molecule type" value="Genomic_DNA"/>
</dbReference>
<dbReference type="InterPro" id="IPR037914">
    <property type="entry name" value="SpoVT-AbrB_sf"/>
</dbReference>
<dbReference type="Gene3D" id="2.10.260.10">
    <property type="match status" value="1"/>
</dbReference>
<dbReference type="GO" id="GO:0097351">
    <property type="term" value="F:toxin sequestering activity"/>
    <property type="evidence" value="ECO:0007669"/>
    <property type="project" value="InterPro"/>
</dbReference>
<dbReference type="Pfam" id="PF04014">
    <property type="entry name" value="MazE_antitoxin"/>
    <property type="match status" value="1"/>
</dbReference>
<evidence type="ECO:0000313" key="3">
    <source>
        <dbReference type="Proteomes" id="UP000481033"/>
    </source>
</evidence>
<dbReference type="PANTHER" id="PTHR40516:SF1">
    <property type="entry name" value="ANTITOXIN CHPS-RELATED"/>
    <property type="match status" value="1"/>
</dbReference>
<reference evidence="2 3" key="1">
    <citation type="journal article" date="2020" name="Microb. Ecol.">
        <title>Ecogenomics of the Marine Benthic Filamentous Cyanobacterium Adonisia.</title>
        <authorList>
            <person name="Walter J.M."/>
            <person name="Coutinho F.H."/>
            <person name="Leomil L."/>
            <person name="Hargreaves P.I."/>
            <person name="Campeao M.E."/>
            <person name="Vieira V.V."/>
            <person name="Silva B.S."/>
            <person name="Fistarol G.O."/>
            <person name="Salomon P.S."/>
            <person name="Sawabe T."/>
            <person name="Mino S."/>
            <person name="Hosokawa M."/>
            <person name="Miyashita H."/>
            <person name="Maruyama F."/>
            <person name="van Verk M.C."/>
            <person name="Dutilh B.E."/>
            <person name="Thompson C.C."/>
            <person name="Thompson F.L."/>
        </authorList>
    </citation>
    <scope>NUCLEOTIDE SEQUENCE [LARGE SCALE GENOMIC DNA]</scope>
    <source>
        <strain evidence="2 3">CCMR0081</strain>
    </source>
</reference>
<dbReference type="SMART" id="SM00966">
    <property type="entry name" value="SpoVT_AbrB"/>
    <property type="match status" value="1"/>
</dbReference>
<evidence type="ECO:0000259" key="1">
    <source>
        <dbReference type="SMART" id="SM00966"/>
    </source>
</evidence>
<organism evidence="2 3">
    <name type="scientific">Adonisia turfae CCMR0081</name>
    <dbReference type="NCBI Taxonomy" id="2292702"/>
    <lineage>
        <taxon>Bacteria</taxon>
        <taxon>Bacillati</taxon>
        <taxon>Cyanobacteriota</taxon>
        <taxon>Adonisia</taxon>
        <taxon>Adonisia turfae</taxon>
    </lineage>
</organism>
<dbReference type="InterPro" id="IPR039052">
    <property type="entry name" value="Antitox_PemI-like"/>
</dbReference>
<sequence length="83" mass="9192">MEIQLKKWGNSLGFRIPHQLVTRLGLDENSTLEVLEVDNTLVIKKKSSPPSLDILLASIPDDFAYPDDVVDFIGGEPTGQELI</sequence>
<keyword evidence="2" id="KW-0238">DNA-binding</keyword>
<gene>
    <name evidence="2" type="ORF">DXZ20_28135</name>
</gene>
<dbReference type="PANTHER" id="PTHR40516">
    <property type="entry name" value="ANTITOXIN CHPS-RELATED"/>
    <property type="match status" value="1"/>
</dbReference>
<dbReference type="RefSeq" id="WP_163665472.1">
    <property type="nucleotide sequence ID" value="NZ_QXHD01000004.1"/>
</dbReference>
<dbReference type="InterPro" id="IPR007159">
    <property type="entry name" value="SpoVT-AbrB_dom"/>
</dbReference>
<protein>
    <submittedName>
        <fullName evidence="2">AbrB/MazE/SpoVT family DNA-binding domain-containing protein</fullName>
    </submittedName>
</protein>
<dbReference type="AlphaFoldDB" id="A0A6M0RTF4"/>
<dbReference type="Proteomes" id="UP000481033">
    <property type="component" value="Unassembled WGS sequence"/>
</dbReference>
<dbReference type="GO" id="GO:0003677">
    <property type="term" value="F:DNA binding"/>
    <property type="evidence" value="ECO:0007669"/>
    <property type="project" value="UniProtKB-KW"/>
</dbReference>
<proteinExistence type="predicted"/>
<name>A0A6M0RTF4_9CYAN</name>
<accession>A0A6M0RTF4</accession>
<keyword evidence="3" id="KW-1185">Reference proteome</keyword>
<dbReference type="SUPFAM" id="SSF89447">
    <property type="entry name" value="AbrB/MazE/MraZ-like"/>
    <property type="match status" value="1"/>
</dbReference>
<feature type="domain" description="SpoVT-AbrB" evidence="1">
    <location>
        <begin position="6"/>
        <end position="51"/>
    </location>
</feature>